<keyword evidence="5 6" id="KW-0472">Membrane</keyword>
<evidence type="ECO:0000256" key="2">
    <source>
        <dbReference type="ARBA" id="ARBA00022692"/>
    </source>
</evidence>
<accession>A0A1G4KBC3</accession>
<dbReference type="Pfam" id="PF11712">
    <property type="entry name" value="Vma12"/>
    <property type="match status" value="1"/>
</dbReference>
<evidence type="ECO:0000256" key="3">
    <source>
        <dbReference type="ARBA" id="ARBA00022824"/>
    </source>
</evidence>
<dbReference type="OrthoDB" id="19981at2759"/>
<protein>
    <submittedName>
        <fullName evidence="7">LAME_0G17194g1_1</fullName>
    </submittedName>
</protein>
<evidence type="ECO:0000313" key="7">
    <source>
        <dbReference type="EMBL" id="SCV01587.1"/>
    </source>
</evidence>
<dbReference type="GO" id="GO:0070072">
    <property type="term" value="P:vacuolar proton-transporting V-type ATPase complex assembly"/>
    <property type="evidence" value="ECO:0007669"/>
    <property type="project" value="InterPro"/>
</dbReference>
<dbReference type="PANTHER" id="PTHR31394">
    <property type="entry name" value="TRANSMEMBRANE PROTEIN 199"/>
    <property type="match status" value="1"/>
</dbReference>
<keyword evidence="8" id="KW-1185">Reference proteome</keyword>
<keyword evidence="4 6" id="KW-1133">Transmembrane helix</keyword>
<dbReference type="GO" id="GO:0005789">
    <property type="term" value="C:endoplasmic reticulum membrane"/>
    <property type="evidence" value="ECO:0007669"/>
    <property type="project" value="UniProtKB-SubCell"/>
</dbReference>
<evidence type="ECO:0000256" key="5">
    <source>
        <dbReference type="ARBA" id="ARBA00023136"/>
    </source>
</evidence>
<feature type="transmembrane region" description="Helical" evidence="6">
    <location>
        <begin position="155"/>
        <end position="177"/>
    </location>
</feature>
<dbReference type="AlphaFoldDB" id="A0A1G4KBC3"/>
<evidence type="ECO:0000256" key="4">
    <source>
        <dbReference type="ARBA" id="ARBA00022989"/>
    </source>
</evidence>
<dbReference type="InterPro" id="IPR021013">
    <property type="entry name" value="ATPase_Vma12"/>
</dbReference>
<feature type="transmembrane region" description="Helical" evidence="6">
    <location>
        <begin position="125"/>
        <end position="143"/>
    </location>
</feature>
<name>A0A1G4KBC3_9SACH</name>
<gene>
    <name evidence="7" type="ORF">LAME_0G17194G</name>
</gene>
<reference evidence="8" key="1">
    <citation type="submission" date="2016-03" db="EMBL/GenBank/DDBJ databases">
        <authorList>
            <person name="Devillers Hugo."/>
        </authorList>
    </citation>
    <scope>NUCLEOTIDE SEQUENCE [LARGE SCALE GENOMIC DNA]</scope>
</reference>
<keyword evidence="2 6" id="KW-0812">Transmembrane</keyword>
<proteinExistence type="predicted"/>
<evidence type="ECO:0000256" key="6">
    <source>
        <dbReference type="SAM" id="Phobius"/>
    </source>
</evidence>
<evidence type="ECO:0000313" key="8">
    <source>
        <dbReference type="Proteomes" id="UP000191144"/>
    </source>
</evidence>
<dbReference type="EMBL" id="LT598484">
    <property type="protein sequence ID" value="SCV01587.1"/>
    <property type="molecule type" value="Genomic_DNA"/>
</dbReference>
<comment type="subcellular location">
    <subcellularLocation>
        <location evidence="1">Endoplasmic reticulum membrane</location>
        <topology evidence="1">Multi-pass membrane protein</topology>
    </subcellularLocation>
</comment>
<sequence length="201" mass="23316">MFEIKLNEKLVELLEPLRSESSEIGRFLDNGNIPMKSLLALQKQQLGHMQLCEVLHPLEFKFKSRPARGSEYSDSFKKQLDRLRLELNEQEYQEMVKRDGLTTFHDEDNLTPAQMNKQVKEQVTTVFNILVSVVSVVFAAWYWSGSSAGMKPHNRIILCLFSGILILVAEVVVYNSYLRKIDEARKREKSKREVKTVIKQL</sequence>
<organism evidence="7 8">
    <name type="scientific">Lachancea meyersii CBS 8951</name>
    <dbReference type="NCBI Taxonomy" id="1266667"/>
    <lineage>
        <taxon>Eukaryota</taxon>
        <taxon>Fungi</taxon>
        <taxon>Dikarya</taxon>
        <taxon>Ascomycota</taxon>
        <taxon>Saccharomycotina</taxon>
        <taxon>Saccharomycetes</taxon>
        <taxon>Saccharomycetales</taxon>
        <taxon>Saccharomycetaceae</taxon>
        <taxon>Lachancea</taxon>
    </lineage>
</organism>
<keyword evidence="3" id="KW-0256">Endoplasmic reticulum</keyword>
<evidence type="ECO:0000256" key="1">
    <source>
        <dbReference type="ARBA" id="ARBA00004477"/>
    </source>
</evidence>
<dbReference type="Proteomes" id="UP000191144">
    <property type="component" value="Chromosome G"/>
</dbReference>
<dbReference type="PANTHER" id="PTHR31394:SF1">
    <property type="entry name" value="TRANSMEMBRANE PROTEIN 199"/>
    <property type="match status" value="1"/>
</dbReference>